<evidence type="ECO:0000259" key="4">
    <source>
        <dbReference type="PROSITE" id="PS51186"/>
    </source>
</evidence>
<dbReference type="GO" id="GO:0031415">
    <property type="term" value="C:NatA complex"/>
    <property type="evidence" value="ECO:0007669"/>
    <property type="project" value="TreeGrafter"/>
</dbReference>
<keyword evidence="1" id="KW-0808">Transferase</keyword>
<dbReference type="GeneID" id="29990888"/>
<feature type="compositionally biased region" description="Low complexity" evidence="3">
    <location>
        <begin position="31"/>
        <end position="42"/>
    </location>
</feature>
<sequence>MSLPTTSKPSQMSIRSFFQAKTPKYAPPPSQSHNSSNNSNNNDITIGAPTIAHSSVSAAASTTTPQPQSQSQSQSDLTPHPNSNPNPNPNPNLPREASIRAITPGDINALRRLNALLLPVSYPEAFYNRAADPIAGRFSRVITWSHDGADPKPVGGIVCRVEPDIDVHAPDGGPQVAQNLYIQSLCLLSPYRSMGLIAAALDNVIAAVVTDPALEVRTVTAHVWTENEEGLHWYEARGFEKHEPAIKGYYLKLRPDSAWVVSKRIGASVFNALPSSTPPFSRPDITSTTAAVMSLPPMTSQIPPATAAAATPPAVSNSAPPPPSTARSRPPVRAASGQSYQNQRAETEWNDLPADMAPTLLGPPKTGSEPGSGASSRSSSTVRRKRDRSYPAAAFGQ</sequence>
<feature type="compositionally biased region" description="Pro residues" evidence="3">
    <location>
        <begin position="82"/>
        <end position="92"/>
    </location>
</feature>
<name>A0A2P4ZKT4_9HYPO</name>
<dbReference type="SUPFAM" id="SSF55729">
    <property type="entry name" value="Acyl-CoA N-acyltransferases (Nat)"/>
    <property type="match status" value="1"/>
</dbReference>
<dbReference type="Gene3D" id="3.40.630.30">
    <property type="match status" value="1"/>
</dbReference>
<feature type="region of interest" description="Disordered" evidence="3">
    <location>
        <begin position="1"/>
        <end position="96"/>
    </location>
</feature>
<keyword evidence="2" id="KW-0012">Acyltransferase</keyword>
<accession>A0A2P4ZKT4</accession>
<dbReference type="Proteomes" id="UP000054821">
    <property type="component" value="Unassembled WGS sequence"/>
</dbReference>
<dbReference type="RefSeq" id="XP_018655976.1">
    <property type="nucleotide sequence ID" value="XM_018810805.1"/>
</dbReference>
<feature type="compositionally biased region" description="Low complexity" evidence="3">
    <location>
        <begin position="367"/>
        <end position="381"/>
    </location>
</feature>
<dbReference type="AlphaFoldDB" id="A0A2P4ZKT4"/>
<evidence type="ECO:0000313" key="5">
    <source>
        <dbReference type="EMBL" id="PON24911.1"/>
    </source>
</evidence>
<evidence type="ECO:0000256" key="3">
    <source>
        <dbReference type="SAM" id="MobiDB-lite"/>
    </source>
</evidence>
<feature type="region of interest" description="Disordered" evidence="3">
    <location>
        <begin position="296"/>
        <end position="397"/>
    </location>
</feature>
<dbReference type="EMBL" id="JPDN02000021">
    <property type="protein sequence ID" value="PON24911.1"/>
    <property type="molecule type" value="Genomic_DNA"/>
</dbReference>
<dbReference type="InterPro" id="IPR016181">
    <property type="entry name" value="Acyl_CoA_acyltransferase"/>
</dbReference>
<reference evidence="5 6" key="1">
    <citation type="journal article" date="2016" name="Genome Announc.">
        <title>Draft Whole-Genome Sequence of Trichoderma gamsii T6085, a Promising Biocontrol Agent of Fusarium Head Blight on Wheat.</title>
        <authorList>
            <person name="Baroncelli R."/>
            <person name="Zapparata A."/>
            <person name="Piaggeschi G."/>
            <person name="Sarrocco S."/>
            <person name="Vannacci G."/>
        </authorList>
    </citation>
    <scope>NUCLEOTIDE SEQUENCE [LARGE SCALE GENOMIC DNA]</scope>
    <source>
        <strain evidence="5 6">T6085</strain>
    </source>
</reference>
<proteinExistence type="predicted"/>
<feature type="compositionally biased region" description="Low complexity" evidence="3">
    <location>
        <begin position="325"/>
        <end position="336"/>
    </location>
</feature>
<evidence type="ECO:0000256" key="2">
    <source>
        <dbReference type="ARBA" id="ARBA00023315"/>
    </source>
</evidence>
<dbReference type="InterPro" id="IPR000182">
    <property type="entry name" value="GNAT_dom"/>
</dbReference>
<dbReference type="GO" id="GO:0016747">
    <property type="term" value="F:acyltransferase activity, transferring groups other than amino-acyl groups"/>
    <property type="evidence" value="ECO:0007669"/>
    <property type="project" value="InterPro"/>
</dbReference>
<evidence type="ECO:0000313" key="6">
    <source>
        <dbReference type="Proteomes" id="UP000054821"/>
    </source>
</evidence>
<organism evidence="5 6">
    <name type="scientific">Trichoderma gamsii</name>
    <dbReference type="NCBI Taxonomy" id="398673"/>
    <lineage>
        <taxon>Eukaryota</taxon>
        <taxon>Fungi</taxon>
        <taxon>Dikarya</taxon>
        <taxon>Ascomycota</taxon>
        <taxon>Pezizomycotina</taxon>
        <taxon>Sordariomycetes</taxon>
        <taxon>Hypocreomycetidae</taxon>
        <taxon>Hypocreales</taxon>
        <taxon>Hypocreaceae</taxon>
        <taxon>Trichoderma</taxon>
    </lineage>
</organism>
<dbReference type="PANTHER" id="PTHR42919:SF8">
    <property type="entry name" value="N-ALPHA-ACETYLTRANSFERASE 50"/>
    <property type="match status" value="1"/>
</dbReference>
<dbReference type="PANTHER" id="PTHR42919">
    <property type="entry name" value="N-ALPHA-ACETYLTRANSFERASE"/>
    <property type="match status" value="1"/>
</dbReference>
<dbReference type="STRING" id="398673.A0A2P4ZKT4"/>
<protein>
    <recommendedName>
        <fullName evidence="4">N-acetyltransferase domain-containing protein</fullName>
    </recommendedName>
</protein>
<gene>
    <name evidence="5" type="ORF">TGAM01_v206419</name>
</gene>
<dbReference type="PROSITE" id="PS51186">
    <property type="entry name" value="GNAT"/>
    <property type="match status" value="1"/>
</dbReference>
<feature type="compositionally biased region" description="Polar residues" evidence="3">
    <location>
        <begin position="1"/>
        <end position="16"/>
    </location>
</feature>
<feature type="compositionally biased region" description="Low complexity" evidence="3">
    <location>
        <begin position="303"/>
        <end position="318"/>
    </location>
</feature>
<feature type="domain" description="N-acetyltransferase" evidence="4">
    <location>
        <begin position="97"/>
        <end position="266"/>
    </location>
</feature>
<feature type="compositionally biased region" description="Low complexity" evidence="3">
    <location>
        <begin position="54"/>
        <end position="81"/>
    </location>
</feature>
<keyword evidence="6" id="KW-1185">Reference proteome</keyword>
<dbReference type="Pfam" id="PF00583">
    <property type="entry name" value="Acetyltransf_1"/>
    <property type="match status" value="1"/>
</dbReference>
<evidence type="ECO:0000256" key="1">
    <source>
        <dbReference type="ARBA" id="ARBA00022679"/>
    </source>
</evidence>
<dbReference type="InterPro" id="IPR051556">
    <property type="entry name" value="N-term/lysine_N-AcTrnsfr"/>
</dbReference>
<comment type="caution">
    <text evidence="5">The sequence shown here is derived from an EMBL/GenBank/DDBJ whole genome shotgun (WGS) entry which is preliminary data.</text>
</comment>
<dbReference type="GO" id="GO:0007064">
    <property type="term" value="P:mitotic sister chromatid cohesion"/>
    <property type="evidence" value="ECO:0007669"/>
    <property type="project" value="TreeGrafter"/>
</dbReference>